<dbReference type="SUPFAM" id="SSF48264">
    <property type="entry name" value="Cytochrome P450"/>
    <property type="match status" value="1"/>
</dbReference>
<keyword evidence="2 4" id="KW-0479">Metal-binding</keyword>
<dbReference type="CDD" id="cd11061">
    <property type="entry name" value="CYP67-like"/>
    <property type="match status" value="1"/>
</dbReference>
<dbReference type="GO" id="GO:0004497">
    <property type="term" value="F:monooxygenase activity"/>
    <property type="evidence" value="ECO:0007669"/>
    <property type="project" value="UniProtKB-KW"/>
</dbReference>
<organism evidence="7 8">
    <name type="scientific">Vermiconidia calcicola</name>
    <dbReference type="NCBI Taxonomy" id="1690605"/>
    <lineage>
        <taxon>Eukaryota</taxon>
        <taxon>Fungi</taxon>
        <taxon>Dikarya</taxon>
        <taxon>Ascomycota</taxon>
        <taxon>Pezizomycotina</taxon>
        <taxon>Dothideomycetes</taxon>
        <taxon>Dothideomycetidae</taxon>
        <taxon>Mycosphaerellales</taxon>
        <taxon>Extremaceae</taxon>
        <taxon>Vermiconidia</taxon>
    </lineage>
</organism>
<keyword evidence="6" id="KW-0472">Membrane</keyword>
<keyword evidence="3 4" id="KW-0408">Iron</keyword>
<dbReference type="PRINTS" id="PR00385">
    <property type="entry name" value="P450"/>
</dbReference>
<dbReference type="GO" id="GO:0005506">
    <property type="term" value="F:iron ion binding"/>
    <property type="evidence" value="ECO:0007669"/>
    <property type="project" value="InterPro"/>
</dbReference>
<proteinExistence type="inferred from homology"/>
<keyword evidence="8" id="KW-1185">Reference proteome</keyword>
<evidence type="ECO:0008006" key="9">
    <source>
        <dbReference type="Google" id="ProtNLM"/>
    </source>
</evidence>
<sequence length="509" mass="57166">MHTIVLALAVGLLYLCISPIVVYFLDKNKLRRFPAPSVAGFTSLWLMRWSWSNERFRHVDQVHKELGPIVRIQPNHVSFADPAAFKDIYGPRSGAILKDVFYDGMAGDVHNMGDVRDRADHTRNRKMLSSTFSQKMVLDNLKPVILEVTEHLVDALDEQAQKNPPGGTNLYRWLNFFTWDAITEMAFSNSYGFLKQGDDVCLTENAQGQVRPVHAIDVFHGGQAFNSFISTSAGWHAMLKRFLSPTRGAANGEAFGGMAVYMAKQRLQKGAKGQHLDFFSQYPTEARPKDGDYMHFGELVAETALLLTAGNDTTASCLTNTLYLLMKNPHVMDKVRKEVDEALPESCKVAEWDAVKDLKYLRACIDESLRDRPPVGIGLPRVTPATGAIIAGHQIAGGVTVSVPTYTVHHDPQLFPNPHDYRPERWLEDPEEIRRLQEFCAPFSLGGRACIGRNLAYCELLIALATLLHRYNFELVDPDFELQAFERVNTNPGPLPAIVSLRKERKDTR</sequence>
<comment type="cofactor">
    <cofactor evidence="1 4">
        <name>heme</name>
        <dbReference type="ChEBI" id="CHEBI:30413"/>
    </cofactor>
</comment>
<dbReference type="GO" id="GO:0020037">
    <property type="term" value="F:heme binding"/>
    <property type="evidence" value="ECO:0007669"/>
    <property type="project" value="InterPro"/>
</dbReference>
<comment type="similarity">
    <text evidence="5">Belongs to the cytochrome P450 family.</text>
</comment>
<dbReference type="GO" id="GO:0016705">
    <property type="term" value="F:oxidoreductase activity, acting on paired donors, with incorporation or reduction of molecular oxygen"/>
    <property type="evidence" value="ECO:0007669"/>
    <property type="project" value="InterPro"/>
</dbReference>
<dbReference type="InterPro" id="IPR002401">
    <property type="entry name" value="Cyt_P450_E_grp-I"/>
</dbReference>
<name>A0AAV9Q290_9PEZI</name>
<dbReference type="PRINTS" id="PR00463">
    <property type="entry name" value="EP450I"/>
</dbReference>
<keyword evidence="5" id="KW-0503">Monooxygenase</keyword>
<dbReference type="InterPro" id="IPR017972">
    <property type="entry name" value="Cyt_P450_CS"/>
</dbReference>
<keyword evidence="4 5" id="KW-0349">Heme</keyword>
<gene>
    <name evidence="7" type="ORF">LTR25_006437</name>
</gene>
<reference evidence="7 8" key="1">
    <citation type="submission" date="2023-06" db="EMBL/GenBank/DDBJ databases">
        <title>Black Yeasts Isolated from many extreme environments.</title>
        <authorList>
            <person name="Coleine C."/>
            <person name="Stajich J.E."/>
            <person name="Selbmann L."/>
        </authorList>
    </citation>
    <scope>NUCLEOTIDE SEQUENCE [LARGE SCALE GENOMIC DNA]</scope>
    <source>
        <strain evidence="7 8">CCFEE 5887</strain>
    </source>
</reference>
<keyword evidence="5" id="KW-0560">Oxidoreductase</keyword>
<evidence type="ECO:0000256" key="1">
    <source>
        <dbReference type="ARBA" id="ARBA00001971"/>
    </source>
</evidence>
<keyword evidence="6" id="KW-1133">Transmembrane helix</keyword>
<evidence type="ECO:0000256" key="6">
    <source>
        <dbReference type="SAM" id="Phobius"/>
    </source>
</evidence>
<keyword evidence="6" id="KW-0812">Transmembrane</keyword>
<dbReference type="InterPro" id="IPR050121">
    <property type="entry name" value="Cytochrome_P450_monoxygenase"/>
</dbReference>
<dbReference type="InterPro" id="IPR001128">
    <property type="entry name" value="Cyt_P450"/>
</dbReference>
<accession>A0AAV9Q290</accession>
<evidence type="ECO:0000256" key="4">
    <source>
        <dbReference type="PIRSR" id="PIRSR602401-1"/>
    </source>
</evidence>
<dbReference type="Gene3D" id="1.10.630.10">
    <property type="entry name" value="Cytochrome P450"/>
    <property type="match status" value="1"/>
</dbReference>
<comment type="caution">
    <text evidence="7">The sequence shown here is derived from an EMBL/GenBank/DDBJ whole genome shotgun (WGS) entry which is preliminary data.</text>
</comment>
<evidence type="ECO:0000313" key="8">
    <source>
        <dbReference type="Proteomes" id="UP001345827"/>
    </source>
</evidence>
<dbReference type="PANTHER" id="PTHR24305:SF172">
    <property type="entry name" value="P450, PUTATIVE (EUROFUNG)-RELATED"/>
    <property type="match status" value="1"/>
</dbReference>
<evidence type="ECO:0000256" key="5">
    <source>
        <dbReference type="RuleBase" id="RU000461"/>
    </source>
</evidence>
<feature type="binding site" description="axial binding residue" evidence="4">
    <location>
        <position position="450"/>
    </location>
    <ligand>
        <name>heme</name>
        <dbReference type="ChEBI" id="CHEBI:30413"/>
    </ligand>
    <ligandPart>
        <name>Fe</name>
        <dbReference type="ChEBI" id="CHEBI:18248"/>
    </ligandPart>
</feature>
<dbReference type="PANTHER" id="PTHR24305">
    <property type="entry name" value="CYTOCHROME P450"/>
    <property type="match status" value="1"/>
</dbReference>
<dbReference type="InterPro" id="IPR036396">
    <property type="entry name" value="Cyt_P450_sf"/>
</dbReference>
<dbReference type="Pfam" id="PF00067">
    <property type="entry name" value="p450"/>
    <property type="match status" value="1"/>
</dbReference>
<dbReference type="AlphaFoldDB" id="A0AAV9Q290"/>
<evidence type="ECO:0000256" key="3">
    <source>
        <dbReference type="ARBA" id="ARBA00023004"/>
    </source>
</evidence>
<dbReference type="PROSITE" id="PS00086">
    <property type="entry name" value="CYTOCHROME_P450"/>
    <property type="match status" value="1"/>
</dbReference>
<evidence type="ECO:0000313" key="7">
    <source>
        <dbReference type="EMBL" id="KAK5534405.1"/>
    </source>
</evidence>
<evidence type="ECO:0000256" key="2">
    <source>
        <dbReference type="ARBA" id="ARBA00022723"/>
    </source>
</evidence>
<protein>
    <recommendedName>
        <fullName evidence="9">Cytochrome P450</fullName>
    </recommendedName>
</protein>
<dbReference type="EMBL" id="JAXLQG010000011">
    <property type="protein sequence ID" value="KAK5534405.1"/>
    <property type="molecule type" value="Genomic_DNA"/>
</dbReference>
<feature type="transmembrane region" description="Helical" evidence="6">
    <location>
        <begin position="6"/>
        <end position="26"/>
    </location>
</feature>
<dbReference type="Proteomes" id="UP001345827">
    <property type="component" value="Unassembled WGS sequence"/>
</dbReference>